<organism evidence="1 2">
    <name type="scientific">Rotaria sordida</name>
    <dbReference type="NCBI Taxonomy" id="392033"/>
    <lineage>
        <taxon>Eukaryota</taxon>
        <taxon>Metazoa</taxon>
        <taxon>Spiralia</taxon>
        <taxon>Gnathifera</taxon>
        <taxon>Rotifera</taxon>
        <taxon>Eurotatoria</taxon>
        <taxon>Bdelloidea</taxon>
        <taxon>Philodinida</taxon>
        <taxon>Philodinidae</taxon>
        <taxon>Rotaria</taxon>
    </lineage>
</organism>
<name>A0A815VD83_9BILA</name>
<dbReference type="Proteomes" id="UP000663889">
    <property type="component" value="Unassembled WGS sequence"/>
</dbReference>
<dbReference type="AlphaFoldDB" id="A0A815VD83"/>
<reference evidence="1" key="1">
    <citation type="submission" date="2021-02" db="EMBL/GenBank/DDBJ databases">
        <authorList>
            <person name="Nowell W R."/>
        </authorList>
    </citation>
    <scope>NUCLEOTIDE SEQUENCE</scope>
</reference>
<comment type="caution">
    <text evidence="1">The sequence shown here is derived from an EMBL/GenBank/DDBJ whole genome shotgun (WGS) entry which is preliminary data.</text>
</comment>
<evidence type="ECO:0000313" key="2">
    <source>
        <dbReference type="Proteomes" id="UP000663889"/>
    </source>
</evidence>
<accession>A0A815VD83</accession>
<evidence type="ECO:0000313" key="1">
    <source>
        <dbReference type="EMBL" id="CAF1529041.1"/>
    </source>
</evidence>
<dbReference type="EMBL" id="CAJNOU010007719">
    <property type="protein sequence ID" value="CAF1529041.1"/>
    <property type="molecule type" value="Genomic_DNA"/>
</dbReference>
<gene>
    <name evidence="1" type="ORF">SEV965_LOCUS37421</name>
</gene>
<feature type="non-terminal residue" evidence="1">
    <location>
        <position position="64"/>
    </location>
</feature>
<proteinExistence type="predicted"/>
<sequence length="64" mass="7203">MTLSEEQDEEIKAVISHLTAQIGESSSLLTFGGFLLDRGEYDHVEEFCKIMERSLPDNDSELVV</sequence>
<protein>
    <submittedName>
        <fullName evidence="1">Uncharacterized protein</fullName>
    </submittedName>
</protein>